<feature type="compositionally biased region" description="Polar residues" evidence="1">
    <location>
        <begin position="510"/>
        <end position="525"/>
    </location>
</feature>
<protein>
    <recommendedName>
        <fullName evidence="2">BSD domain-containing protein</fullName>
    </recommendedName>
</protein>
<feature type="compositionally biased region" description="Polar residues" evidence="1">
    <location>
        <begin position="145"/>
        <end position="159"/>
    </location>
</feature>
<feature type="domain" description="BSD" evidence="2">
    <location>
        <begin position="397"/>
        <end position="426"/>
    </location>
</feature>
<dbReference type="Proteomes" id="UP000292702">
    <property type="component" value="Unassembled WGS sequence"/>
</dbReference>
<dbReference type="PROSITE" id="PS50858">
    <property type="entry name" value="BSD"/>
    <property type="match status" value="1"/>
</dbReference>
<organism evidence="3 4">
    <name type="scientific">Steccherinum ochraceum</name>
    <dbReference type="NCBI Taxonomy" id="92696"/>
    <lineage>
        <taxon>Eukaryota</taxon>
        <taxon>Fungi</taxon>
        <taxon>Dikarya</taxon>
        <taxon>Basidiomycota</taxon>
        <taxon>Agaricomycotina</taxon>
        <taxon>Agaricomycetes</taxon>
        <taxon>Polyporales</taxon>
        <taxon>Steccherinaceae</taxon>
        <taxon>Steccherinum</taxon>
    </lineage>
</organism>
<dbReference type="InterPro" id="IPR035925">
    <property type="entry name" value="BSD_dom_sf"/>
</dbReference>
<dbReference type="EMBL" id="RWJN01000326">
    <property type="protein sequence ID" value="TCD63044.1"/>
    <property type="molecule type" value="Genomic_DNA"/>
</dbReference>
<feature type="compositionally biased region" description="Low complexity" evidence="1">
    <location>
        <begin position="91"/>
        <end position="108"/>
    </location>
</feature>
<evidence type="ECO:0000313" key="3">
    <source>
        <dbReference type="EMBL" id="TCD63044.1"/>
    </source>
</evidence>
<dbReference type="SMART" id="SM00751">
    <property type="entry name" value="BSD"/>
    <property type="match status" value="1"/>
</dbReference>
<dbReference type="InterPro" id="IPR005607">
    <property type="entry name" value="BSD_dom"/>
</dbReference>
<feature type="compositionally biased region" description="Acidic residues" evidence="1">
    <location>
        <begin position="540"/>
        <end position="552"/>
    </location>
</feature>
<reference evidence="3 4" key="1">
    <citation type="submission" date="2018-11" db="EMBL/GenBank/DDBJ databases">
        <title>Genome assembly of Steccherinum ochraceum LE-BIN_3174, the white-rot fungus of the Steccherinaceae family (The Residual Polyporoid clade, Polyporales, Basidiomycota).</title>
        <authorList>
            <person name="Fedorova T.V."/>
            <person name="Glazunova O.A."/>
            <person name="Landesman E.O."/>
            <person name="Moiseenko K.V."/>
            <person name="Psurtseva N.V."/>
            <person name="Savinova O.S."/>
            <person name="Shakhova N.V."/>
            <person name="Tyazhelova T.V."/>
            <person name="Vasina D.V."/>
        </authorList>
    </citation>
    <scope>NUCLEOTIDE SEQUENCE [LARGE SCALE GENOMIC DNA]</scope>
    <source>
        <strain evidence="3 4">LE-BIN_3174</strain>
    </source>
</reference>
<dbReference type="GO" id="GO:0005737">
    <property type="term" value="C:cytoplasm"/>
    <property type="evidence" value="ECO:0007669"/>
    <property type="project" value="TreeGrafter"/>
</dbReference>
<dbReference type="PANTHER" id="PTHR16019:SF5">
    <property type="entry name" value="BSD DOMAIN-CONTAINING PROTEIN 1"/>
    <property type="match status" value="1"/>
</dbReference>
<dbReference type="SUPFAM" id="SSF140383">
    <property type="entry name" value="BSD domain-like"/>
    <property type="match status" value="1"/>
</dbReference>
<gene>
    <name evidence="3" type="ORF">EIP91_006057</name>
</gene>
<feature type="region of interest" description="Disordered" evidence="1">
    <location>
        <begin position="439"/>
        <end position="552"/>
    </location>
</feature>
<feature type="region of interest" description="Disordered" evidence="1">
    <location>
        <begin position="81"/>
        <end position="178"/>
    </location>
</feature>
<feature type="region of interest" description="Disordered" evidence="1">
    <location>
        <begin position="1"/>
        <end position="41"/>
    </location>
</feature>
<feature type="compositionally biased region" description="Low complexity" evidence="1">
    <location>
        <begin position="164"/>
        <end position="178"/>
    </location>
</feature>
<dbReference type="STRING" id="92696.A0A4R0RL58"/>
<evidence type="ECO:0000256" key="1">
    <source>
        <dbReference type="SAM" id="MobiDB-lite"/>
    </source>
</evidence>
<sequence>MNFLDAYDIATPPTTTPPPTGSGSAPLQDSQPSAQSLNEEVTQVVGQLSRFWGGFRKQSQSVFEAAKKDLGEAYTQAQKEIIKLTAEPEPSTSSAAGTSGASSSADSGVTHKEGPASTTDRPDGEEEEEEDEDEGGDDEEEEDITTASDKSKPNTQSTKDNPETTPSTSTSTASGHARTTSQNFFARLQALQANLPANITSTVQNVQNQLPEALKQGGSVDLAQLRTTLTTEFQRVQGITRAQAEEYVHKSEGLLKEAQEFFKDAVKVVPPDEAEGRSEGVAPAGMLWDGSDFWMLPDVGGSSSLEKGKEKDDDDVGPSTGAEGLRAVATRAESLLRQLKHNPEVIKVDPMADERAKALYEQWIRDKVDSEEGGIGGEHWSEATEKALDDSIDGSALKATHDALVPEHISSEEFWTRYFFRAHQVEQDEQRRKAIIQGTMSEEEDFSWEDDEDEATSPTTAKPPASADGAAHSLRASIDTLQAPRTTGRDSSEQSSPRTSDAEFSRRQSSEASYDVVSSQVSASGDSPAPPAKKGAQGEEAADDEEEDSDWE</sequence>
<dbReference type="Gene3D" id="1.10.3970.10">
    <property type="entry name" value="BSD domain"/>
    <property type="match status" value="1"/>
</dbReference>
<accession>A0A4R0RL58</accession>
<feature type="compositionally biased region" description="Polar residues" evidence="1">
    <location>
        <begin position="21"/>
        <end position="41"/>
    </location>
</feature>
<dbReference type="InterPro" id="IPR051494">
    <property type="entry name" value="BSD_domain-containing"/>
</dbReference>
<dbReference type="AlphaFoldDB" id="A0A4R0RL58"/>
<evidence type="ECO:0000259" key="2">
    <source>
        <dbReference type="PROSITE" id="PS50858"/>
    </source>
</evidence>
<dbReference type="OrthoDB" id="73788at2759"/>
<dbReference type="Pfam" id="PF03909">
    <property type="entry name" value="BSD"/>
    <property type="match status" value="1"/>
</dbReference>
<proteinExistence type="predicted"/>
<keyword evidence="4" id="KW-1185">Reference proteome</keyword>
<feature type="region of interest" description="Disordered" evidence="1">
    <location>
        <begin position="299"/>
        <end position="322"/>
    </location>
</feature>
<feature type="compositionally biased region" description="Basic and acidic residues" evidence="1">
    <location>
        <begin position="500"/>
        <end position="509"/>
    </location>
</feature>
<evidence type="ECO:0000313" key="4">
    <source>
        <dbReference type="Proteomes" id="UP000292702"/>
    </source>
</evidence>
<feature type="compositionally biased region" description="Acidic residues" evidence="1">
    <location>
        <begin position="441"/>
        <end position="455"/>
    </location>
</feature>
<comment type="caution">
    <text evidence="3">The sequence shown here is derived from an EMBL/GenBank/DDBJ whole genome shotgun (WGS) entry which is preliminary data.</text>
</comment>
<feature type="compositionally biased region" description="Acidic residues" evidence="1">
    <location>
        <begin position="123"/>
        <end position="144"/>
    </location>
</feature>
<dbReference type="PANTHER" id="PTHR16019">
    <property type="entry name" value="SYNAPSE-ASSOCIATED PROTEIN"/>
    <property type="match status" value="1"/>
</dbReference>
<name>A0A4R0RL58_9APHY</name>